<dbReference type="RefSeq" id="WP_163967812.1">
    <property type="nucleotide sequence ID" value="NZ_JAAIVB010000077.1"/>
</dbReference>
<dbReference type="InterPro" id="IPR011856">
    <property type="entry name" value="tRNA_endonuc-like_dom_sf"/>
</dbReference>
<comment type="caution">
    <text evidence="4">The sequence shown here is derived from an EMBL/GenBank/DDBJ whole genome shotgun (WGS) entry which is preliminary data.</text>
</comment>
<reference evidence="4 5" key="1">
    <citation type="submission" date="2020-02" db="EMBL/GenBank/DDBJ databases">
        <authorList>
            <person name="Kim M.K."/>
        </authorList>
    </citation>
    <scope>NUCLEOTIDE SEQUENCE [LARGE SCALE GENOMIC DNA]</scope>
    <source>
        <strain evidence="4 5">17J57-3</strain>
    </source>
</reference>
<dbReference type="Proteomes" id="UP000482155">
    <property type="component" value="Unassembled WGS sequence"/>
</dbReference>
<feature type="region of interest" description="Disordered" evidence="3">
    <location>
        <begin position="11"/>
        <end position="49"/>
    </location>
</feature>
<dbReference type="GO" id="GO:0003676">
    <property type="term" value="F:nucleic acid binding"/>
    <property type="evidence" value="ECO:0007669"/>
    <property type="project" value="InterPro"/>
</dbReference>
<evidence type="ECO:0000313" key="5">
    <source>
        <dbReference type="Proteomes" id="UP000482155"/>
    </source>
</evidence>
<keyword evidence="5" id="KW-1185">Reference proteome</keyword>
<dbReference type="Gene3D" id="3.40.1350.10">
    <property type="match status" value="1"/>
</dbReference>
<accession>A0A6B3ST84</accession>
<feature type="compositionally biased region" description="Low complexity" evidence="3">
    <location>
        <begin position="11"/>
        <end position="32"/>
    </location>
</feature>
<dbReference type="HAMAP" id="MF_00048">
    <property type="entry name" value="UPF0102"/>
    <property type="match status" value="1"/>
</dbReference>
<dbReference type="NCBIfam" id="NF009150">
    <property type="entry name" value="PRK12497.1-3"/>
    <property type="match status" value="1"/>
</dbReference>
<gene>
    <name evidence="4" type="ORF">G3574_22570</name>
</gene>
<dbReference type="SUPFAM" id="SSF52980">
    <property type="entry name" value="Restriction endonuclease-like"/>
    <property type="match status" value="1"/>
</dbReference>
<dbReference type="PANTHER" id="PTHR34039">
    <property type="entry name" value="UPF0102 PROTEIN YRAN"/>
    <property type="match status" value="1"/>
</dbReference>
<proteinExistence type="inferred from homology"/>
<dbReference type="Pfam" id="PF02021">
    <property type="entry name" value="UPF0102"/>
    <property type="match status" value="1"/>
</dbReference>
<dbReference type="NCBIfam" id="TIGR00252">
    <property type="entry name" value="YraN family protein"/>
    <property type="match status" value="1"/>
</dbReference>
<organism evidence="4 5">
    <name type="scientific">Noviherbaspirillum galbum</name>
    <dbReference type="NCBI Taxonomy" id="2709383"/>
    <lineage>
        <taxon>Bacteria</taxon>
        <taxon>Pseudomonadati</taxon>
        <taxon>Pseudomonadota</taxon>
        <taxon>Betaproteobacteria</taxon>
        <taxon>Burkholderiales</taxon>
        <taxon>Oxalobacteraceae</taxon>
        <taxon>Noviherbaspirillum</taxon>
    </lineage>
</organism>
<dbReference type="InterPro" id="IPR011335">
    <property type="entry name" value="Restrct_endonuc-II-like"/>
</dbReference>
<sequence length="154" mass="16957">MAWFRKVLQRATDATGAKSATAATAATSNEATPGDEPKPSRTPQQRAGQAAEEAALRHLLSQGMRLEQRNFLCKGGEIDLIMWQDATLVFVEVRKRANGRFGGALASIGAQKQRRLILAAELFLQRFRHAPPCRFDIIAIDDGKLSWVRDAIQA</sequence>
<comment type="similarity">
    <text evidence="1 2">Belongs to the UPF0102 family.</text>
</comment>
<dbReference type="InterPro" id="IPR003509">
    <property type="entry name" value="UPF0102_YraN-like"/>
</dbReference>
<dbReference type="PANTHER" id="PTHR34039:SF1">
    <property type="entry name" value="UPF0102 PROTEIN YRAN"/>
    <property type="match status" value="1"/>
</dbReference>
<dbReference type="AlphaFoldDB" id="A0A6B3ST84"/>
<evidence type="ECO:0000313" key="4">
    <source>
        <dbReference type="EMBL" id="NEX63874.1"/>
    </source>
</evidence>
<evidence type="ECO:0000256" key="3">
    <source>
        <dbReference type="SAM" id="MobiDB-lite"/>
    </source>
</evidence>
<evidence type="ECO:0000256" key="1">
    <source>
        <dbReference type="ARBA" id="ARBA00006738"/>
    </source>
</evidence>
<evidence type="ECO:0000256" key="2">
    <source>
        <dbReference type="HAMAP-Rule" id="MF_00048"/>
    </source>
</evidence>
<protein>
    <recommendedName>
        <fullName evidence="2">UPF0102 protein G3574_22570</fullName>
    </recommendedName>
</protein>
<dbReference type="EMBL" id="JAAIVB010000077">
    <property type="protein sequence ID" value="NEX63874.1"/>
    <property type="molecule type" value="Genomic_DNA"/>
</dbReference>
<name>A0A6B3ST84_9BURK</name>